<accession>A0A9W3B6K3</accession>
<protein>
    <submittedName>
        <fullName evidence="3">Alpha-amylase-like</fullName>
    </submittedName>
</protein>
<evidence type="ECO:0000313" key="2">
    <source>
        <dbReference type="Proteomes" id="UP001165740"/>
    </source>
</evidence>
<keyword evidence="2" id="KW-1185">Reference proteome</keyword>
<reference evidence="3" key="1">
    <citation type="submission" date="2025-08" db="UniProtKB">
        <authorList>
            <consortium name="RefSeq"/>
        </authorList>
    </citation>
    <scope>IDENTIFICATION</scope>
</reference>
<gene>
    <name evidence="3" type="primary">LOC129927792</name>
</gene>
<proteinExistence type="predicted"/>
<keyword evidence="1" id="KW-0732">Signal</keyword>
<dbReference type="OrthoDB" id="550577at2759"/>
<organism evidence="2 3">
    <name type="scientific">Biomphalaria glabrata</name>
    <name type="common">Bloodfluke planorb</name>
    <name type="synonym">Freshwater snail</name>
    <dbReference type="NCBI Taxonomy" id="6526"/>
    <lineage>
        <taxon>Eukaryota</taxon>
        <taxon>Metazoa</taxon>
        <taxon>Spiralia</taxon>
        <taxon>Lophotrochozoa</taxon>
        <taxon>Mollusca</taxon>
        <taxon>Gastropoda</taxon>
        <taxon>Heterobranchia</taxon>
        <taxon>Euthyneura</taxon>
        <taxon>Panpulmonata</taxon>
        <taxon>Hygrophila</taxon>
        <taxon>Lymnaeoidea</taxon>
        <taxon>Planorbidae</taxon>
        <taxon>Biomphalaria</taxon>
    </lineage>
</organism>
<feature type="chain" id="PRO_5040948287" evidence="1">
    <location>
        <begin position="17"/>
        <end position="207"/>
    </location>
</feature>
<evidence type="ECO:0000313" key="3">
    <source>
        <dbReference type="RefSeq" id="XP_055895025.1"/>
    </source>
</evidence>
<dbReference type="Proteomes" id="UP001165740">
    <property type="component" value="Chromosome 8"/>
</dbReference>
<feature type="signal peptide" evidence="1">
    <location>
        <begin position="1"/>
        <end position="16"/>
    </location>
</feature>
<name>A0A9W3B6K3_BIOGL</name>
<dbReference type="OMA" id="QWENDIN"/>
<dbReference type="GeneID" id="129927792"/>
<sequence>MYNLLILVGCLLCVTGSPYLRTAILIEKRTDFGQNLFLRGGLDYSRRQGCDNATSLDTNPCAIPIEHTIYLNDVYKAANAWAEGDNFLDWLGAEPGQGNWTNIPASGSPAIWTTNDPRQETFNIFNTYGDHYWLLHVELDCGKTLNGFFEVKGFLDGQWENDINQDKTCSGTEAVQKPFESRNHIAKCGAKNVFHFNDGACEISKFE</sequence>
<dbReference type="AlphaFoldDB" id="A0A9W3B6K3"/>
<evidence type="ECO:0000256" key="1">
    <source>
        <dbReference type="SAM" id="SignalP"/>
    </source>
</evidence>
<dbReference type="RefSeq" id="XP_055895025.1">
    <property type="nucleotide sequence ID" value="XM_056039050.1"/>
</dbReference>